<evidence type="ECO:0000259" key="3">
    <source>
        <dbReference type="SMART" id="SM01027"/>
    </source>
</evidence>
<dbReference type="SMART" id="SM00849">
    <property type="entry name" value="Lactamase_B"/>
    <property type="match status" value="1"/>
</dbReference>
<organism evidence="4 5">
    <name type="scientific">Prosthecochloris marina</name>
    <dbReference type="NCBI Taxonomy" id="2017681"/>
    <lineage>
        <taxon>Bacteria</taxon>
        <taxon>Pseudomonadati</taxon>
        <taxon>Chlorobiota</taxon>
        <taxon>Chlorobiia</taxon>
        <taxon>Chlorobiales</taxon>
        <taxon>Chlorobiaceae</taxon>
        <taxon>Prosthecochloris</taxon>
    </lineage>
</organism>
<evidence type="ECO:0000256" key="1">
    <source>
        <dbReference type="ARBA" id="ARBA00022801"/>
    </source>
</evidence>
<dbReference type="InterPro" id="IPR036866">
    <property type="entry name" value="RibonucZ/Hydroxyglut_hydro"/>
</dbReference>
<evidence type="ECO:0000259" key="2">
    <source>
        <dbReference type="SMART" id="SM00849"/>
    </source>
</evidence>
<dbReference type="OrthoDB" id="9803916at2"/>
<dbReference type="InterPro" id="IPR022712">
    <property type="entry name" value="Beta_Casp"/>
</dbReference>
<dbReference type="Pfam" id="PF10996">
    <property type="entry name" value="Beta-Casp"/>
    <property type="match status" value="1"/>
</dbReference>
<dbReference type="InterPro" id="IPR001279">
    <property type="entry name" value="Metallo-B-lactamas"/>
</dbReference>
<gene>
    <name evidence="4" type="ORF">CR164_09015</name>
</gene>
<dbReference type="Gene3D" id="3.60.15.10">
    <property type="entry name" value="Ribonuclease Z/Hydroxyacylglutathione hydrolase-like"/>
    <property type="match status" value="1"/>
</dbReference>
<dbReference type="InterPro" id="IPR011108">
    <property type="entry name" value="RMMBL"/>
</dbReference>
<dbReference type="SUPFAM" id="SSF56281">
    <property type="entry name" value="Metallo-hydrolase/oxidoreductase"/>
    <property type="match status" value="1"/>
</dbReference>
<dbReference type="AlphaFoldDB" id="A0A317T4K2"/>
<sequence>MEIEFYGATGRITGSCHIVRINGRQVLLDCGLVQGRPEEEALNREDFPFDPRAIDAVVLSHGHIDHSGRLPLLVKRGFRGPVYTHPATRDLALVLLQDSARLNERDTNYENRIRQKKKQPLIDPLYSTEDVVGTINLMQGLRYGVKKEILPGVVLRFQDAGHILGSAMVELWLSENGRVKKVVFSGDVGQYDTPILYDPSEIADADAVIVESTYGDRLHKEKEQTLQELAGIIGSASHEKGNILVPAFSIGRSQELLYLFGKYAKEWGLERWQIFLDSPMAIEASRIYWDYPELYDEEATKLRRRIHEMPKPSNLRFTRHSSESKEINAIEHGAIIIAGSGMCNGGRIIYHLKHNISRPECHVLITGYQAAGTLGRKLVERAETVRILGETFRVEAALHTVGGLSAHADQRDLLRWLKGFVTAPHMYVVHGEQQVKQHFSAFLQRELGLQASVPEPGEIVRL</sequence>
<name>A0A317T4K2_9CHLB</name>
<dbReference type="Pfam" id="PF07521">
    <property type="entry name" value="RMMBL"/>
    <property type="match status" value="1"/>
</dbReference>
<protein>
    <submittedName>
        <fullName evidence="4">MBL fold metallo-hydrolase</fullName>
    </submittedName>
</protein>
<dbReference type="SMART" id="SM01027">
    <property type="entry name" value="Beta-Casp"/>
    <property type="match status" value="1"/>
</dbReference>
<evidence type="ECO:0000313" key="5">
    <source>
        <dbReference type="Proteomes" id="UP000246278"/>
    </source>
</evidence>
<keyword evidence="1 4" id="KW-0378">Hydrolase</keyword>
<dbReference type="GO" id="GO:0016787">
    <property type="term" value="F:hydrolase activity"/>
    <property type="evidence" value="ECO:0007669"/>
    <property type="project" value="UniProtKB-KW"/>
</dbReference>
<keyword evidence="5" id="KW-1185">Reference proteome</keyword>
<dbReference type="Gene3D" id="3.40.50.10890">
    <property type="match status" value="1"/>
</dbReference>
<dbReference type="Proteomes" id="UP000246278">
    <property type="component" value="Unassembled WGS sequence"/>
</dbReference>
<dbReference type="EMBL" id="PDNZ01000006">
    <property type="protein sequence ID" value="PWW81544.1"/>
    <property type="molecule type" value="Genomic_DNA"/>
</dbReference>
<dbReference type="RefSeq" id="WP_110023661.1">
    <property type="nucleotide sequence ID" value="NZ_PDNZ01000006.1"/>
</dbReference>
<dbReference type="Pfam" id="PF00753">
    <property type="entry name" value="Lactamase_B"/>
    <property type="match status" value="1"/>
</dbReference>
<evidence type="ECO:0000313" key="4">
    <source>
        <dbReference type="EMBL" id="PWW81544.1"/>
    </source>
</evidence>
<proteinExistence type="predicted"/>
<dbReference type="InterPro" id="IPR050698">
    <property type="entry name" value="MBL"/>
</dbReference>
<feature type="domain" description="Metallo-beta-lactamase" evidence="2">
    <location>
        <begin position="13"/>
        <end position="238"/>
    </location>
</feature>
<feature type="domain" description="Beta-Casp" evidence="3">
    <location>
        <begin position="253"/>
        <end position="378"/>
    </location>
</feature>
<dbReference type="GO" id="GO:0004521">
    <property type="term" value="F:RNA endonuclease activity"/>
    <property type="evidence" value="ECO:0007669"/>
    <property type="project" value="TreeGrafter"/>
</dbReference>
<accession>A0A317T4K2</accession>
<dbReference type="PANTHER" id="PTHR11203:SF37">
    <property type="entry name" value="INTEGRATOR COMPLEX SUBUNIT 11"/>
    <property type="match status" value="1"/>
</dbReference>
<dbReference type="CDD" id="cd16295">
    <property type="entry name" value="TTHA0252-CPSF-like_MBL-fold"/>
    <property type="match status" value="1"/>
</dbReference>
<dbReference type="PANTHER" id="PTHR11203">
    <property type="entry name" value="CLEAVAGE AND POLYADENYLATION SPECIFICITY FACTOR FAMILY MEMBER"/>
    <property type="match status" value="1"/>
</dbReference>
<comment type="caution">
    <text evidence="4">The sequence shown here is derived from an EMBL/GenBank/DDBJ whole genome shotgun (WGS) entry which is preliminary data.</text>
</comment>
<reference evidence="5" key="1">
    <citation type="submission" date="2017-10" db="EMBL/GenBank/DDBJ databases">
        <authorList>
            <person name="Gaisin V.A."/>
            <person name="Rysina M.S."/>
            <person name="Grouzdev D.S."/>
        </authorList>
    </citation>
    <scope>NUCLEOTIDE SEQUENCE [LARGE SCALE GENOMIC DNA]</scope>
    <source>
        <strain evidence="5">V1</strain>
    </source>
</reference>